<sequence length="67" mass="7593">MKGFIDSVDFKQRVRINAVRNFSIEMDKGKFKIIAWFGDSSSIHLGVFPSHGEARDFLEAEGLKNGF</sequence>
<reference evidence="1" key="1">
    <citation type="submission" date="2020-03" db="EMBL/GenBank/DDBJ databases">
        <title>The deep terrestrial virosphere.</title>
        <authorList>
            <person name="Holmfeldt K."/>
            <person name="Nilsson E."/>
            <person name="Simone D."/>
            <person name="Lopez-Fernandez M."/>
            <person name="Wu X."/>
            <person name="de Brujin I."/>
            <person name="Lundin D."/>
            <person name="Andersson A."/>
            <person name="Bertilsson S."/>
            <person name="Dopson M."/>
        </authorList>
    </citation>
    <scope>NUCLEOTIDE SEQUENCE</scope>
    <source>
        <strain evidence="1">MM415B03130</strain>
    </source>
</reference>
<dbReference type="EMBL" id="MT142655">
    <property type="protein sequence ID" value="QJA86720.1"/>
    <property type="molecule type" value="Genomic_DNA"/>
</dbReference>
<accession>A0A6M3KXP9</accession>
<gene>
    <name evidence="1" type="ORF">MM415B03130_0008</name>
</gene>
<organism evidence="1">
    <name type="scientific">viral metagenome</name>
    <dbReference type="NCBI Taxonomy" id="1070528"/>
    <lineage>
        <taxon>unclassified sequences</taxon>
        <taxon>metagenomes</taxon>
        <taxon>organismal metagenomes</taxon>
    </lineage>
</organism>
<proteinExistence type="predicted"/>
<name>A0A6M3KXP9_9ZZZZ</name>
<protein>
    <submittedName>
        <fullName evidence="1">Uncharacterized protein</fullName>
    </submittedName>
</protein>
<evidence type="ECO:0000313" key="1">
    <source>
        <dbReference type="EMBL" id="QJA86720.1"/>
    </source>
</evidence>
<dbReference type="AlphaFoldDB" id="A0A6M3KXP9"/>